<comment type="similarity">
    <text evidence="1">Belongs to the sulfatase family.</text>
</comment>
<dbReference type="Gene3D" id="3.30.1120.10">
    <property type="match status" value="1"/>
</dbReference>
<evidence type="ECO:0000256" key="2">
    <source>
        <dbReference type="ARBA" id="ARBA00022801"/>
    </source>
</evidence>
<dbReference type="EMBL" id="CP022387">
    <property type="protein sequence ID" value="ATA89669.1"/>
    <property type="molecule type" value="Genomic_DNA"/>
</dbReference>
<feature type="domain" description="Sulfatase N-terminal" evidence="4">
    <location>
        <begin position="24"/>
        <end position="357"/>
    </location>
</feature>
<evidence type="ECO:0000313" key="6">
    <source>
        <dbReference type="Proteomes" id="UP000217348"/>
    </source>
</evidence>
<dbReference type="GO" id="GO:0004065">
    <property type="term" value="F:arylsulfatase activity"/>
    <property type="evidence" value="ECO:0007669"/>
    <property type="project" value="TreeGrafter"/>
</dbReference>
<dbReference type="PANTHER" id="PTHR42693:SF53">
    <property type="entry name" value="ENDO-4-O-SULFATASE"/>
    <property type="match status" value="1"/>
</dbReference>
<gene>
    <name evidence="5" type="ORF">CGC58_07935</name>
</gene>
<dbReference type="InterPro" id="IPR050738">
    <property type="entry name" value="Sulfatase"/>
</dbReference>
<feature type="chain" id="PRO_5012964875" evidence="3">
    <location>
        <begin position="19"/>
        <end position="468"/>
    </location>
</feature>
<dbReference type="OrthoDB" id="9765065at2"/>
<reference evidence="6" key="1">
    <citation type="submission" date="2017-06" db="EMBL/GenBank/DDBJ databases">
        <title>Capnocytophaga spp. assemblies.</title>
        <authorList>
            <person name="Gulvik C.A."/>
        </authorList>
    </citation>
    <scope>NUCLEOTIDE SEQUENCE [LARGE SCALE GENOMIC DNA]</scope>
    <source>
        <strain evidence="6">H2177</strain>
    </source>
</reference>
<name>A0A250FWY3_9FLAO</name>
<keyword evidence="2" id="KW-0378">Hydrolase</keyword>
<dbReference type="PANTHER" id="PTHR42693">
    <property type="entry name" value="ARYLSULFATASE FAMILY MEMBER"/>
    <property type="match status" value="1"/>
</dbReference>
<evidence type="ECO:0000259" key="4">
    <source>
        <dbReference type="Pfam" id="PF00884"/>
    </source>
</evidence>
<evidence type="ECO:0000256" key="3">
    <source>
        <dbReference type="SAM" id="SignalP"/>
    </source>
</evidence>
<dbReference type="InterPro" id="IPR017850">
    <property type="entry name" value="Alkaline_phosphatase_core_sf"/>
</dbReference>
<evidence type="ECO:0000256" key="1">
    <source>
        <dbReference type="ARBA" id="ARBA00008779"/>
    </source>
</evidence>
<dbReference type="InterPro" id="IPR000917">
    <property type="entry name" value="Sulfatase_N"/>
</dbReference>
<dbReference type="Pfam" id="PF00884">
    <property type="entry name" value="Sulfatase"/>
    <property type="match status" value="1"/>
</dbReference>
<dbReference type="CDD" id="cd16145">
    <property type="entry name" value="ARS_like"/>
    <property type="match status" value="1"/>
</dbReference>
<feature type="signal peptide" evidence="3">
    <location>
        <begin position="1"/>
        <end position="18"/>
    </location>
</feature>
<keyword evidence="3" id="KW-0732">Signal</keyword>
<evidence type="ECO:0000313" key="5">
    <source>
        <dbReference type="EMBL" id="ATA89669.1"/>
    </source>
</evidence>
<dbReference type="RefSeq" id="WP_095896240.1">
    <property type="nucleotide sequence ID" value="NZ_CP022387.1"/>
</dbReference>
<dbReference type="SUPFAM" id="SSF53649">
    <property type="entry name" value="Alkaline phosphatase-like"/>
    <property type="match status" value="1"/>
</dbReference>
<accession>A0A250FWY3</accession>
<dbReference type="Proteomes" id="UP000217348">
    <property type="component" value="Chromosome"/>
</dbReference>
<proteinExistence type="inferred from homology"/>
<organism evidence="5 6">
    <name type="scientific">Capnocytophaga stomatis</name>
    <dbReference type="NCBI Taxonomy" id="1848904"/>
    <lineage>
        <taxon>Bacteria</taxon>
        <taxon>Pseudomonadati</taxon>
        <taxon>Bacteroidota</taxon>
        <taxon>Flavobacteriia</taxon>
        <taxon>Flavobacteriales</taxon>
        <taxon>Flavobacteriaceae</taxon>
        <taxon>Capnocytophaga</taxon>
    </lineage>
</organism>
<dbReference type="Gene3D" id="3.40.720.10">
    <property type="entry name" value="Alkaline Phosphatase, subunit A"/>
    <property type="match status" value="1"/>
</dbReference>
<sequence>MKNIFTLLLCLFSGILVAQKEQKPNIIFILADDMGYGDIEPYGQSIVKTPHLSKLANEGMTFTDFYAGSTVCAPSRASLLTGQHTGRTKVRGNGEFPLDENKKIFPELLKEAGYQNAIFGKWGMGLKDSGSTPLTRGFDAFAGFLHHMEAHSQTPDAIDCIEDGKIVRKPLAEGTYANEIFITKTLDFIKDNASKNPFFIYLSLTVPHAELSVAQHYMKKQLDENKNSIHPNEKNFKGGHYGPQKFPKAAYAAMVNGIDDYVGQISTLVEKLGIDRNTIIIFASDNGTHIEGGRTMEDVAYFQSSGIYRGVKRDLYEGGIREPFIVQWKGTVPANTKSNFQGAFWDIYPTFAEMAGVRVDKNDPIDGISFMNTLKGNKKQKKHKYLYWEFYEFGGKQAVRYKNWKAVRVNVDKDKNAPIELYDLSKDPSETNNIAEKYPKMIKKLTKFMEKSRTSSDIFKYSWEKTKK</sequence>
<protein>
    <submittedName>
        <fullName evidence="5">Chloramphenicol resistance protein</fullName>
    </submittedName>
</protein>
<dbReference type="AlphaFoldDB" id="A0A250FWY3"/>
<dbReference type="KEGG" id="csto:CGC58_07935"/>